<sequence>MKHQWLAQSADSKLTLVFGGWALGAAPFRGLTGGGSVLLVDDYTRLDDPLPDLAGFDRVEVLAFSFGVASAAHWLASTGFRPDRLVAVSGTLHPACADRGIAPDIVRATADQLSSASFVKFCRRAGLSADIPELDIEQARKELHAVIERGSAPDPGFDRVWISERDRIIPTNAQRAAWAATPDVVKGVAAPHVPFEPGQSWAEWMS</sequence>
<organism evidence="1 2">
    <name type="scientific">Ruegeria atlantica</name>
    <dbReference type="NCBI Taxonomy" id="81569"/>
    <lineage>
        <taxon>Bacteria</taxon>
        <taxon>Pseudomonadati</taxon>
        <taxon>Pseudomonadota</taxon>
        <taxon>Alphaproteobacteria</taxon>
        <taxon>Rhodobacterales</taxon>
        <taxon>Roseobacteraceae</taxon>
        <taxon>Ruegeria</taxon>
    </lineage>
</organism>
<evidence type="ECO:0000313" key="1">
    <source>
        <dbReference type="EMBL" id="NOE19474.1"/>
    </source>
</evidence>
<dbReference type="AlphaFoldDB" id="A0AA90Z2M8"/>
<dbReference type="SUPFAM" id="SSF53474">
    <property type="entry name" value="alpha/beta-Hydrolases"/>
    <property type="match status" value="1"/>
</dbReference>
<dbReference type="EMBL" id="WVRA01000005">
    <property type="protein sequence ID" value="NOE19474.1"/>
    <property type="molecule type" value="Genomic_DNA"/>
</dbReference>
<dbReference type="Proteomes" id="UP000597886">
    <property type="component" value="Unassembled WGS sequence"/>
</dbReference>
<evidence type="ECO:0000313" key="2">
    <source>
        <dbReference type="Proteomes" id="UP000597886"/>
    </source>
</evidence>
<dbReference type="InterPro" id="IPR029058">
    <property type="entry name" value="AB_hydrolase_fold"/>
</dbReference>
<comment type="caution">
    <text evidence="1">The sequence shown here is derived from an EMBL/GenBank/DDBJ whole genome shotgun (WGS) entry which is preliminary data.</text>
</comment>
<accession>A0AA90Z2M8</accession>
<proteinExistence type="predicted"/>
<dbReference type="RefSeq" id="WP_171331010.1">
    <property type="nucleotide sequence ID" value="NZ_WVRA01000005.1"/>
</dbReference>
<reference evidence="1" key="1">
    <citation type="submission" date="2019-12" db="EMBL/GenBank/DDBJ databases">
        <title>Ruegeria JWLKs population differentiation of coral mucus and skeleton niches.</title>
        <authorList>
            <person name="Luo D."/>
        </authorList>
    </citation>
    <scope>NUCLEOTIDE SEQUENCE</scope>
    <source>
        <strain evidence="1">HKCCD6181</strain>
    </source>
</reference>
<gene>
    <name evidence="1" type="ORF">GS634_15205</name>
</gene>
<name>A0AA90Z2M8_9RHOB</name>
<protein>
    <submittedName>
        <fullName evidence="1">DUF452 family protein</fullName>
    </submittedName>
</protein>